<dbReference type="Gene3D" id="1.25.40.10">
    <property type="entry name" value="Tetratricopeptide repeat domain"/>
    <property type="match status" value="1"/>
</dbReference>
<dbReference type="Pfam" id="PF25000">
    <property type="entry name" value="DUF7779"/>
    <property type="match status" value="1"/>
</dbReference>
<dbReference type="InterPro" id="IPR011990">
    <property type="entry name" value="TPR-like_helical_dom_sf"/>
</dbReference>
<name>A0ABR0T8A7_AURPU</name>
<accession>A0ABR0T8A7</accession>
<evidence type="ECO:0000313" key="2">
    <source>
        <dbReference type="EMBL" id="KAK6000668.1"/>
    </source>
</evidence>
<dbReference type="SUPFAM" id="SSF48452">
    <property type="entry name" value="TPR-like"/>
    <property type="match status" value="1"/>
</dbReference>
<evidence type="ECO:0000313" key="3">
    <source>
        <dbReference type="Proteomes" id="UP001341245"/>
    </source>
</evidence>
<proteinExistence type="predicted"/>
<comment type="caution">
    <text evidence="2">The sequence shown here is derived from an EMBL/GenBank/DDBJ whole genome shotgun (WGS) entry which is preliminary data.</text>
</comment>
<dbReference type="EMBL" id="JASGXD010000016">
    <property type="protein sequence ID" value="KAK6000668.1"/>
    <property type="molecule type" value="Genomic_DNA"/>
</dbReference>
<feature type="domain" description="DUF7779" evidence="1">
    <location>
        <begin position="37"/>
        <end position="133"/>
    </location>
</feature>
<gene>
    <name evidence="2" type="ORF">QM012_003393</name>
</gene>
<keyword evidence="3" id="KW-1185">Reference proteome</keyword>
<dbReference type="InterPro" id="IPR056681">
    <property type="entry name" value="DUF7779"/>
</dbReference>
<sequence>MEIPSHEHSYTIKDFYLTYEDPHQIPPIALDAIFESSFKSLDEKSSNLLGMFSFLMSDSIPLDLFNPETCEDRGENLGDLSEAIGCSSDEFEFNEALEPLITLALVARDPLTRSISVNRLVQSQYQLFMTGEQRQQSFSKAVFLVWRTFPKPDSAEAQLYKQWSACEKYIQHVLALKDAFKTKSRLFKGFKAPLDLVNLMLACERYLVESHSFVELKDVLTVSQAAIRSLDPEERSVDLECTLLSHMAILEESLGNPLQAIEIATKGHELRKTEVPPNRIILAWDESNLGYTCNTANTNLEAKAQFENARERWAAMVDDGYVDSPWPTVQKKNLGRCLVYLHAYAGAETLLLEATREFELSEPVNWAMLAYAHFAYGVVQTFRENFVEAEILFTKARDGWLEGDQTRLHPFNGGCMYRLGCVALQCGKVDAAVKHIQDSIYVTEVHRDSMPIEHGRNLLVLSQALERMTGIGSDPSRVKTLRHEAQLLLRGNYGEASSADHTDDYNKFIPIFWR</sequence>
<evidence type="ECO:0000259" key="1">
    <source>
        <dbReference type="Pfam" id="PF25000"/>
    </source>
</evidence>
<dbReference type="Proteomes" id="UP001341245">
    <property type="component" value="Unassembled WGS sequence"/>
</dbReference>
<protein>
    <recommendedName>
        <fullName evidence="1">DUF7779 domain-containing protein</fullName>
    </recommendedName>
</protein>
<organism evidence="2 3">
    <name type="scientific">Aureobasidium pullulans</name>
    <name type="common">Black yeast</name>
    <name type="synonym">Pullularia pullulans</name>
    <dbReference type="NCBI Taxonomy" id="5580"/>
    <lineage>
        <taxon>Eukaryota</taxon>
        <taxon>Fungi</taxon>
        <taxon>Dikarya</taxon>
        <taxon>Ascomycota</taxon>
        <taxon>Pezizomycotina</taxon>
        <taxon>Dothideomycetes</taxon>
        <taxon>Dothideomycetidae</taxon>
        <taxon>Dothideales</taxon>
        <taxon>Saccotheciaceae</taxon>
        <taxon>Aureobasidium</taxon>
    </lineage>
</organism>
<reference evidence="2 3" key="1">
    <citation type="submission" date="2023-11" db="EMBL/GenBank/DDBJ databases">
        <title>Draft genome sequence and annotation of the polyextremotolerant black yeast-like fungus Aureobasidium pullulans NRRL 62042.</title>
        <authorList>
            <person name="Dielentheis-Frenken M.R.E."/>
            <person name="Wibberg D."/>
            <person name="Blank L.M."/>
            <person name="Tiso T."/>
        </authorList>
    </citation>
    <scope>NUCLEOTIDE SEQUENCE [LARGE SCALE GENOMIC DNA]</scope>
    <source>
        <strain evidence="2 3">NRRL 62042</strain>
    </source>
</reference>